<evidence type="ECO:0000313" key="1">
    <source>
        <dbReference type="EMBL" id="SLM38019.1"/>
    </source>
</evidence>
<sequence>MIDTDYYYPILLNKYLVQSTVGRSRVGAFLAKEAGSINPANLNLTYGNLTEINAAKIMRLAAPFAAKGGQKQSNLVHLKSDQIVGQWRDSTYGIGGGRVPFDQS</sequence>
<name>A0A1W5D532_9LECA</name>
<keyword evidence="2" id="KW-1185">Reference proteome</keyword>
<evidence type="ECO:0000313" key="2">
    <source>
        <dbReference type="Proteomes" id="UP000192927"/>
    </source>
</evidence>
<dbReference type="EMBL" id="FWEW01002113">
    <property type="protein sequence ID" value="SLM38019.1"/>
    <property type="molecule type" value="Genomic_DNA"/>
</dbReference>
<reference evidence="2" key="1">
    <citation type="submission" date="2017-03" db="EMBL/GenBank/DDBJ databases">
        <authorList>
            <person name="Sharma R."/>
            <person name="Thines M."/>
        </authorList>
    </citation>
    <scope>NUCLEOTIDE SEQUENCE [LARGE SCALE GENOMIC DNA]</scope>
</reference>
<dbReference type="Proteomes" id="UP000192927">
    <property type="component" value="Unassembled WGS sequence"/>
</dbReference>
<protein>
    <submittedName>
        <fullName evidence="1">Uncharacterized protein</fullName>
    </submittedName>
</protein>
<organism evidence="1 2">
    <name type="scientific">Lasallia pustulata</name>
    <dbReference type="NCBI Taxonomy" id="136370"/>
    <lineage>
        <taxon>Eukaryota</taxon>
        <taxon>Fungi</taxon>
        <taxon>Dikarya</taxon>
        <taxon>Ascomycota</taxon>
        <taxon>Pezizomycotina</taxon>
        <taxon>Lecanoromycetes</taxon>
        <taxon>OSLEUM clade</taxon>
        <taxon>Umbilicariomycetidae</taxon>
        <taxon>Umbilicariales</taxon>
        <taxon>Umbilicariaceae</taxon>
        <taxon>Lasallia</taxon>
    </lineage>
</organism>
<proteinExistence type="predicted"/>
<accession>A0A1W5D532</accession>
<dbReference type="AlphaFoldDB" id="A0A1W5D532"/>